<feature type="chain" id="PRO_5046614727" description="Beta-lactamase" evidence="7">
    <location>
        <begin position="26"/>
        <end position="395"/>
    </location>
</feature>
<dbReference type="Gene3D" id="3.40.710.10">
    <property type="entry name" value="DD-peptidase/beta-lactamase superfamily"/>
    <property type="match status" value="1"/>
</dbReference>
<evidence type="ECO:0000256" key="1">
    <source>
        <dbReference type="ARBA" id="ARBA00001526"/>
    </source>
</evidence>
<dbReference type="InterPro" id="IPR001586">
    <property type="entry name" value="Beta-lactam_class-C_AS"/>
</dbReference>
<feature type="signal peptide" evidence="7">
    <location>
        <begin position="1"/>
        <end position="25"/>
    </location>
</feature>
<keyword evidence="5 6" id="KW-0046">Antibiotic resistance</keyword>
<dbReference type="InterPro" id="IPR012338">
    <property type="entry name" value="Beta-lactam/transpept-like"/>
</dbReference>
<dbReference type="PANTHER" id="PTHR46825:SF8">
    <property type="entry name" value="BETA-LACTAMASE-RELATED"/>
    <property type="match status" value="1"/>
</dbReference>
<dbReference type="RefSeq" id="WP_407866400.1">
    <property type="nucleotide sequence ID" value="NZ_BAAFZP010000002.1"/>
</dbReference>
<protein>
    <recommendedName>
        <fullName evidence="3 6">Beta-lactamase</fullName>
        <ecNumber evidence="3 6">3.5.2.6</ecNumber>
    </recommendedName>
</protein>
<gene>
    <name evidence="9" type="primary">ampC</name>
    <name evidence="9" type="ORF">PPNSA23_38100</name>
</gene>
<accession>A0ABQ0H4N4</accession>
<keyword evidence="10" id="KW-1185">Reference proteome</keyword>
<dbReference type="PROSITE" id="PS00336">
    <property type="entry name" value="BETA_LACTAMASE_C"/>
    <property type="match status" value="1"/>
</dbReference>
<feature type="domain" description="Beta-lactamase-related" evidence="8">
    <location>
        <begin position="38"/>
        <end position="385"/>
    </location>
</feature>
<reference evidence="9 10" key="1">
    <citation type="submission" date="2024-10" db="EMBL/GenBank/DDBJ databases">
        <title>Isolation, draft genome sequencing and identification of Phyllobacterium sp. NSA23, isolated from leaf soil.</title>
        <authorList>
            <person name="Akita H."/>
        </authorList>
    </citation>
    <scope>NUCLEOTIDE SEQUENCE [LARGE SCALE GENOMIC DNA]</scope>
    <source>
        <strain evidence="9 10">NSA23</strain>
    </source>
</reference>
<evidence type="ECO:0000256" key="4">
    <source>
        <dbReference type="ARBA" id="ARBA00022801"/>
    </source>
</evidence>
<evidence type="ECO:0000256" key="3">
    <source>
        <dbReference type="ARBA" id="ARBA00012865"/>
    </source>
</evidence>
<dbReference type="NCBIfam" id="NF033085">
    <property type="entry name" value="bla_class_C"/>
    <property type="match status" value="1"/>
</dbReference>
<dbReference type="Proteomes" id="UP001628091">
    <property type="component" value="Unassembled WGS sequence"/>
</dbReference>
<dbReference type="InterPro" id="IPR050491">
    <property type="entry name" value="AmpC-like"/>
</dbReference>
<organism evidence="9 10">
    <name type="scientific">Phyllobacterium phragmitis</name>
    <dbReference type="NCBI Taxonomy" id="2670329"/>
    <lineage>
        <taxon>Bacteria</taxon>
        <taxon>Pseudomonadati</taxon>
        <taxon>Pseudomonadota</taxon>
        <taxon>Alphaproteobacteria</taxon>
        <taxon>Hyphomicrobiales</taxon>
        <taxon>Phyllobacteriaceae</taxon>
        <taxon>Phyllobacterium</taxon>
    </lineage>
</organism>
<keyword evidence="7" id="KW-0732">Signal</keyword>
<dbReference type="InterPro" id="IPR058136">
    <property type="entry name" value="AmpC"/>
</dbReference>
<comment type="caution">
    <text evidence="9">The sequence shown here is derived from an EMBL/GenBank/DDBJ whole genome shotgun (WGS) entry which is preliminary data.</text>
</comment>
<comment type="catalytic activity">
    <reaction evidence="1 6">
        <text>a beta-lactam + H2O = a substituted beta-amino acid</text>
        <dbReference type="Rhea" id="RHEA:20401"/>
        <dbReference type="ChEBI" id="CHEBI:15377"/>
        <dbReference type="ChEBI" id="CHEBI:35627"/>
        <dbReference type="ChEBI" id="CHEBI:140347"/>
        <dbReference type="EC" id="3.5.2.6"/>
    </reaction>
</comment>
<comment type="similarity">
    <text evidence="2 6">Belongs to the class-C beta-lactamase family.</text>
</comment>
<sequence length="395" mass="42849">MRKMTLLKSGILTSALLFLGASAHAADDAPDRLERAVSEVVQPIMKRYGVPGMAVAVTLPGKRYIFNYGVASKESGQKVTDDTLFEIGSISKTFTATLAAYAEARGKLSFTDKASQYWPALASSSIGETSLLDLGTYTAGGLPLQFPKNVTTNEKMLAFYRNWRPAYPAGTHRQYSNPSIGLFGHLAARSMGEPFDQLMENKLLPMLGLSQTYIKVPQDHMGDYAFGYSKAGKPIRVSSGVLDSEAYGVKTSAADLIRFVEANMNGTKLDATLQRAIETTHTGYYRVGDMVQGLGWESYAWPLTLDRLLAGNSFEMIRKPNKAARLDPPLPPRKDVLLNKTGSTLGFGAYAAFVPAGKIGVVILANKAYPIPARIEAGYRILQALNREAGAVSTR</sequence>
<dbReference type="EMBL" id="BAAFZP010000002">
    <property type="protein sequence ID" value="GAB1583867.1"/>
    <property type="molecule type" value="Genomic_DNA"/>
</dbReference>
<proteinExistence type="inferred from homology"/>
<evidence type="ECO:0000313" key="9">
    <source>
        <dbReference type="EMBL" id="GAB1583867.1"/>
    </source>
</evidence>
<evidence type="ECO:0000313" key="10">
    <source>
        <dbReference type="Proteomes" id="UP001628091"/>
    </source>
</evidence>
<dbReference type="InterPro" id="IPR001466">
    <property type="entry name" value="Beta-lactam-related"/>
</dbReference>
<dbReference type="SUPFAM" id="SSF56601">
    <property type="entry name" value="beta-lactamase/transpeptidase-like"/>
    <property type="match status" value="1"/>
</dbReference>
<dbReference type="PANTHER" id="PTHR46825">
    <property type="entry name" value="D-ALANYL-D-ALANINE-CARBOXYPEPTIDASE/ENDOPEPTIDASE AMPH"/>
    <property type="match status" value="1"/>
</dbReference>
<evidence type="ECO:0000259" key="8">
    <source>
        <dbReference type="Pfam" id="PF00144"/>
    </source>
</evidence>
<dbReference type="Pfam" id="PF00144">
    <property type="entry name" value="Beta-lactamase"/>
    <property type="match status" value="1"/>
</dbReference>
<keyword evidence="4 6" id="KW-0378">Hydrolase</keyword>
<evidence type="ECO:0000256" key="7">
    <source>
        <dbReference type="SAM" id="SignalP"/>
    </source>
</evidence>
<evidence type="ECO:0000256" key="6">
    <source>
        <dbReference type="RuleBase" id="RU361140"/>
    </source>
</evidence>
<evidence type="ECO:0000256" key="2">
    <source>
        <dbReference type="ARBA" id="ARBA00007840"/>
    </source>
</evidence>
<dbReference type="EC" id="3.5.2.6" evidence="3 6"/>
<name>A0ABQ0H4N4_9HYPH</name>
<evidence type="ECO:0000256" key="5">
    <source>
        <dbReference type="ARBA" id="ARBA00023251"/>
    </source>
</evidence>